<dbReference type="PROSITE" id="PS51104">
    <property type="entry name" value="PTS_EIIC_TYPE_2"/>
    <property type="match status" value="1"/>
</dbReference>
<accession>A0A3N4ZP21</accession>
<evidence type="ECO:0000256" key="15">
    <source>
        <dbReference type="ARBA" id="ARBA00033349"/>
    </source>
</evidence>
<keyword evidence="8" id="KW-0597">Phosphoprotein</keyword>
<evidence type="ECO:0000256" key="2">
    <source>
        <dbReference type="ARBA" id="ARBA00002434"/>
    </source>
</evidence>
<feature type="transmembrane region" description="Helical" evidence="17">
    <location>
        <begin position="216"/>
        <end position="237"/>
    </location>
</feature>
<evidence type="ECO:0000256" key="9">
    <source>
        <dbReference type="ARBA" id="ARBA00022597"/>
    </source>
</evidence>
<evidence type="ECO:0000256" key="3">
    <source>
        <dbReference type="ARBA" id="ARBA00004651"/>
    </source>
</evidence>
<comment type="catalytic activity">
    <reaction evidence="1">
        <text>D-mannitol(out) + N(pros)-phospho-L-histidyl-[protein] = D-mannitol 1-phosphate(in) + L-histidyl-[protein]</text>
        <dbReference type="Rhea" id="RHEA:33363"/>
        <dbReference type="Rhea" id="RHEA-COMP:9745"/>
        <dbReference type="Rhea" id="RHEA-COMP:9746"/>
        <dbReference type="ChEBI" id="CHEBI:16899"/>
        <dbReference type="ChEBI" id="CHEBI:29979"/>
        <dbReference type="ChEBI" id="CHEBI:61381"/>
        <dbReference type="ChEBI" id="CHEBI:64837"/>
        <dbReference type="EC" id="2.7.1.197"/>
    </reaction>
</comment>
<evidence type="ECO:0000256" key="11">
    <source>
        <dbReference type="ARBA" id="ARBA00022683"/>
    </source>
</evidence>
<dbReference type="GO" id="GO:0090563">
    <property type="term" value="F:protein-phosphocysteine-sugar phosphotransferase activity"/>
    <property type="evidence" value="ECO:0007669"/>
    <property type="project" value="TreeGrafter"/>
</dbReference>
<evidence type="ECO:0000256" key="13">
    <source>
        <dbReference type="ARBA" id="ARBA00022989"/>
    </source>
</evidence>
<feature type="domain" description="PTS EIIC type-2" evidence="19">
    <location>
        <begin position="15"/>
        <end position="339"/>
    </location>
</feature>
<evidence type="ECO:0000256" key="6">
    <source>
        <dbReference type="ARBA" id="ARBA00022448"/>
    </source>
</evidence>
<dbReference type="PROSITE" id="PS51099">
    <property type="entry name" value="PTS_EIIB_TYPE_2"/>
    <property type="match status" value="1"/>
</dbReference>
<dbReference type="SUPFAM" id="SSF52794">
    <property type="entry name" value="PTS system IIB component-like"/>
    <property type="match status" value="1"/>
</dbReference>
<dbReference type="RefSeq" id="WP_123916957.1">
    <property type="nucleotide sequence ID" value="NZ_RKRA01000001.1"/>
</dbReference>
<keyword evidence="7" id="KW-1003">Cell membrane</keyword>
<evidence type="ECO:0000256" key="5">
    <source>
        <dbReference type="ARBA" id="ARBA00021825"/>
    </source>
</evidence>
<evidence type="ECO:0000256" key="12">
    <source>
        <dbReference type="ARBA" id="ARBA00022692"/>
    </source>
</evidence>
<feature type="coiled-coil region" evidence="16">
    <location>
        <begin position="343"/>
        <end position="370"/>
    </location>
</feature>
<feature type="transmembrane region" description="Helical" evidence="17">
    <location>
        <begin position="27"/>
        <end position="46"/>
    </location>
</feature>
<keyword evidence="21" id="KW-1185">Reference proteome</keyword>
<dbReference type="GO" id="GO:0009401">
    <property type="term" value="P:phosphoenolpyruvate-dependent sugar phosphotransferase system"/>
    <property type="evidence" value="ECO:0007669"/>
    <property type="project" value="UniProtKB-KW"/>
</dbReference>
<keyword evidence="9" id="KW-0762">Sugar transport</keyword>
<dbReference type="EMBL" id="RKRA01000001">
    <property type="protein sequence ID" value="RPF27422.1"/>
    <property type="molecule type" value="Genomic_DNA"/>
</dbReference>
<name>A0A3N4ZP21_9MICO</name>
<keyword evidence="6" id="KW-0813">Transport</keyword>
<evidence type="ECO:0000259" key="19">
    <source>
        <dbReference type="PROSITE" id="PS51104"/>
    </source>
</evidence>
<protein>
    <recommendedName>
        <fullName evidence="5">PTS system mannitol-specific EIICB component</fullName>
        <ecNumber evidence="4">2.7.1.197</ecNumber>
    </recommendedName>
    <alternativeName>
        <fullName evidence="15">EIICB-Mtl</fullName>
    </alternativeName>
</protein>
<keyword evidence="16" id="KW-0175">Coiled coil</keyword>
<keyword evidence="11" id="KW-0598">Phosphotransferase system</keyword>
<dbReference type="Proteomes" id="UP000280726">
    <property type="component" value="Unassembled WGS sequence"/>
</dbReference>
<evidence type="ECO:0000256" key="7">
    <source>
        <dbReference type="ARBA" id="ARBA00022475"/>
    </source>
</evidence>
<evidence type="ECO:0000256" key="10">
    <source>
        <dbReference type="ARBA" id="ARBA00022679"/>
    </source>
</evidence>
<keyword evidence="14 17" id="KW-0472">Membrane</keyword>
<dbReference type="InterPro" id="IPR013011">
    <property type="entry name" value="PTS_EIIB_2"/>
</dbReference>
<dbReference type="InterPro" id="IPR003501">
    <property type="entry name" value="PTS_EIIB_2/3"/>
</dbReference>
<comment type="function">
    <text evidence="2">The phosphoenolpyruvate-dependent sugar phosphotransferase system (sugar PTS), a major carbohydrate active transport system, catalyzes the phosphorylation of incoming sugar substrates concomitantly with their translocation across the cell membrane. The enzyme II CmtAB PTS system is involved in D-mannitol transport.</text>
</comment>
<dbReference type="InterPro" id="IPR013014">
    <property type="entry name" value="PTS_EIIC_2"/>
</dbReference>
<feature type="transmembrane region" description="Helical" evidence="17">
    <location>
        <begin position="88"/>
        <end position="114"/>
    </location>
</feature>
<evidence type="ECO:0000256" key="1">
    <source>
        <dbReference type="ARBA" id="ARBA00001655"/>
    </source>
</evidence>
<feature type="domain" description="PTS EIIB type-2" evidence="18">
    <location>
        <begin position="400"/>
        <end position="491"/>
    </location>
</feature>
<feature type="transmembrane region" description="Helical" evidence="17">
    <location>
        <begin position="316"/>
        <end position="338"/>
    </location>
</feature>
<dbReference type="GO" id="GO:0022872">
    <property type="term" value="F:protein-N(PI)-phosphohistidine-mannitol phosphotransferase system transmembrane transporter activity"/>
    <property type="evidence" value="ECO:0007669"/>
    <property type="project" value="InterPro"/>
</dbReference>
<dbReference type="InterPro" id="IPR029503">
    <property type="entry name" value="PTS_EIIB_mannitol"/>
</dbReference>
<feature type="transmembrane region" description="Helical" evidence="17">
    <location>
        <begin position="58"/>
        <end position="76"/>
    </location>
</feature>
<dbReference type="InterPro" id="IPR036095">
    <property type="entry name" value="PTS_EIIB-like_sf"/>
</dbReference>
<evidence type="ECO:0000256" key="16">
    <source>
        <dbReference type="SAM" id="Coils"/>
    </source>
</evidence>
<feature type="transmembrane region" description="Helical" evidence="17">
    <location>
        <begin position="249"/>
        <end position="269"/>
    </location>
</feature>
<organism evidence="20 21">
    <name type="scientific">Georgenia muralis</name>
    <dbReference type="NCBI Taxonomy" id="154117"/>
    <lineage>
        <taxon>Bacteria</taxon>
        <taxon>Bacillati</taxon>
        <taxon>Actinomycetota</taxon>
        <taxon>Actinomycetes</taxon>
        <taxon>Micrococcales</taxon>
        <taxon>Bogoriellaceae</taxon>
        <taxon>Georgenia</taxon>
    </lineage>
</organism>
<dbReference type="Pfam" id="PF02302">
    <property type="entry name" value="PTS_IIB"/>
    <property type="match status" value="1"/>
</dbReference>
<dbReference type="EC" id="2.7.1.197" evidence="4"/>
<sequence>MSQPTASFRAKLQAGGGFLTGMVIPNMGAFIAWGFITALFIPTGWLPNEELGSLVGPMIIYLLPLLLAYTGGHLVHGQRGGVAGTIGTIGLIVGSDIPMFLGAMLMGPLSALIVKKWDSYIQPKIRPGFEMIVNNFGLGILGFGLAILSFKVIGPAVLAINEGLTAAVDALLATGFTPILALLNEPAKVLFLNNVIDQGIYYPLGMQQSVEAGKSIFFMVASNPGPGLGLLLAYTFFSGSKVMRQTAPAAIIIHFFGGIHEIYFPYVFARPITLIGMILGAASGIATAQLFDAGLVAGPSPGSIFAYLLLTPRGGFVGTIAAVLVATTVSFLVNAFLLRLTQKQDAAKEDHELEAELAEAKARTSALKQEGKDVLSAGLAGGTSAPAVPAQASAVAVRIKKVVFACDAGMGSSTMGASLFRKKLAGAGIPVEVTNTAIEKIPGDADVVVTHKNLAERTQRAHGDIEIVAIDNFLGDSALDQLFARIQEQSGSDGDSL</sequence>
<evidence type="ECO:0000259" key="18">
    <source>
        <dbReference type="PROSITE" id="PS51099"/>
    </source>
</evidence>
<dbReference type="PANTHER" id="PTHR30181">
    <property type="entry name" value="MANNITOL PERMEASE IIC COMPONENT"/>
    <property type="match status" value="1"/>
</dbReference>
<keyword evidence="12 17" id="KW-0812">Transmembrane</keyword>
<dbReference type="PANTHER" id="PTHR30181:SF2">
    <property type="entry name" value="PTS SYSTEM MANNITOL-SPECIFIC EIICBA COMPONENT"/>
    <property type="match status" value="1"/>
</dbReference>
<evidence type="ECO:0000313" key="21">
    <source>
        <dbReference type="Proteomes" id="UP000280726"/>
    </source>
</evidence>
<keyword evidence="13 17" id="KW-1133">Transmembrane helix</keyword>
<proteinExistence type="predicted"/>
<dbReference type="CDD" id="cd05567">
    <property type="entry name" value="PTS_IIB_mannitol"/>
    <property type="match status" value="1"/>
</dbReference>
<feature type="transmembrane region" description="Helical" evidence="17">
    <location>
        <begin position="135"/>
        <end position="158"/>
    </location>
</feature>
<dbReference type="Pfam" id="PF02378">
    <property type="entry name" value="PTS_EIIC"/>
    <property type="match status" value="1"/>
</dbReference>
<keyword evidence="10" id="KW-0808">Transferase</keyword>
<dbReference type="InterPro" id="IPR003352">
    <property type="entry name" value="PTS_EIIC"/>
</dbReference>
<gene>
    <name evidence="20" type="ORF">EDD32_1902</name>
</gene>
<comment type="subcellular location">
    <subcellularLocation>
        <location evidence="3">Cell membrane</location>
        <topology evidence="3">Multi-pass membrane protein</topology>
    </subcellularLocation>
</comment>
<dbReference type="Gene3D" id="3.40.50.2300">
    <property type="match status" value="1"/>
</dbReference>
<reference evidence="20 21" key="1">
    <citation type="submission" date="2018-11" db="EMBL/GenBank/DDBJ databases">
        <title>Sequencing the genomes of 1000 actinobacteria strains.</title>
        <authorList>
            <person name="Klenk H.-P."/>
        </authorList>
    </citation>
    <scope>NUCLEOTIDE SEQUENCE [LARGE SCALE GENOMIC DNA]</scope>
    <source>
        <strain evidence="20 21">DSM 14418</strain>
    </source>
</reference>
<comment type="caution">
    <text evidence="20">The sequence shown here is derived from an EMBL/GenBank/DDBJ whole genome shotgun (WGS) entry which is preliminary data.</text>
</comment>
<evidence type="ECO:0000256" key="8">
    <source>
        <dbReference type="ARBA" id="ARBA00022553"/>
    </source>
</evidence>
<dbReference type="OrthoDB" id="9814222at2"/>
<evidence type="ECO:0000256" key="14">
    <source>
        <dbReference type="ARBA" id="ARBA00023136"/>
    </source>
</evidence>
<evidence type="ECO:0000256" key="17">
    <source>
        <dbReference type="SAM" id="Phobius"/>
    </source>
</evidence>
<dbReference type="AlphaFoldDB" id="A0A3N4ZP21"/>
<evidence type="ECO:0000256" key="4">
    <source>
        <dbReference type="ARBA" id="ARBA00011909"/>
    </source>
</evidence>
<dbReference type="GO" id="GO:0005886">
    <property type="term" value="C:plasma membrane"/>
    <property type="evidence" value="ECO:0007669"/>
    <property type="project" value="UniProtKB-SubCell"/>
</dbReference>
<evidence type="ECO:0000313" key="20">
    <source>
        <dbReference type="EMBL" id="RPF27422.1"/>
    </source>
</evidence>
<dbReference type="InterPro" id="IPR050893">
    <property type="entry name" value="Sugar_PTS"/>
</dbReference>